<dbReference type="AlphaFoldDB" id="A0A0V9UE33"/>
<gene>
    <name evidence="1" type="ORF">Z045_25415</name>
</gene>
<dbReference type="SUPFAM" id="SSF110738">
    <property type="entry name" value="Glycerate kinase I"/>
    <property type="match status" value="1"/>
</dbReference>
<dbReference type="InterPro" id="IPR036129">
    <property type="entry name" value="Glycerate_kinase_sf"/>
</dbReference>
<keyword evidence="1" id="KW-0808">Transferase</keyword>
<accession>A0A0V9UE33</accession>
<evidence type="ECO:0000313" key="1">
    <source>
        <dbReference type="EMBL" id="KSZ56044.1"/>
    </source>
</evidence>
<dbReference type="InterPro" id="IPR018193">
    <property type="entry name" value="Glyc_kinase_flavodox-like_fold"/>
</dbReference>
<evidence type="ECO:0000313" key="2">
    <source>
        <dbReference type="Proteomes" id="UP000053060"/>
    </source>
</evidence>
<dbReference type="EMBL" id="AZXY01000025">
    <property type="protein sequence ID" value="KSZ56044.1"/>
    <property type="molecule type" value="Genomic_DNA"/>
</dbReference>
<proteinExistence type="predicted"/>
<keyword evidence="1" id="KW-0418">Kinase</keyword>
<dbReference type="Pfam" id="PF02595">
    <property type="entry name" value="Gly_kinase"/>
    <property type="match status" value="2"/>
</dbReference>
<dbReference type="PATRIC" id="fig|1441730.3.peg.5355"/>
<dbReference type="Proteomes" id="UP000053060">
    <property type="component" value="Unassembled WGS sequence"/>
</dbReference>
<organism evidence="1 2">
    <name type="scientific">Rhodococcus pyridinivorans KG-16</name>
    <dbReference type="NCBI Taxonomy" id="1441730"/>
    <lineage>
        <taxon>Bacteria</taxon>
        <taxon>Bacillati</taxon>
        <taxon>Actinomycetota</taxon>
        <taxon>Actinomycetes</taxon>
        <taxon>Mycobacteriales</taxon>
        <taxon>Nocardiaceae</taxon>
        <taxon>Rhodococcus</taxon>
    </lineage>
</organism>
<dbReference type="PANTHER" id="PTHR21599:SF0">
    <property type="entry name" value="GLYCERATE KINASE"/>
    <property type="match status" value="1"/>
</dbReference>
<dbReference type="GO" id="GO:0031388">
    <property type="term" value="P:organic acid phosphorylation"/>
    <property type="evidence" value="ECO:0007669"/>
    <property type="project" value="InterPro"/>
</dbReference>
<dbReference type="RefSeq" id="WP_060655148.1">
    <property type="nucleotide sequence ID" value="NZ_AZXY01000025.1"/>
</dbReference>
<comment type="caution">
    <text evidence="1">The sequence shown here is derived from an EMBL/GenBank/DDBJ whole genome shotgun (WGS) entry which is preliminary data.</text>
</comment>
<protein>
    <submittedName>
        <fullName evidence="1">Glycerate kinase</fullName>
    </submittedName>
</protein>
<name>A0A0V9UE33_9NOCA</name>
<reference evidence="2" key="1">
    <citation type="submission" date="2015-01" db="EMBL/GenBank/DDBJ databases">
        <title>Draft genome sequence of Rhodococcus pyridinivorans strain KG-16, a hydrocarbon-degrading bacterium.</title>
        <authorList>
            <person name="Aggarwal R.K."/>
            <person name="Dawar C."/>
        </authorList>
    </citation>
    <scope>NUCLEOTIDE SEQUENCE [LARGE SCALE GENOMIC DNA]</scope>
    <source>
        <strain evidence="2">KG-16</strain>
    </source>
</reference>
<sequence>MSIIIAPDSFKGTYSATQVAAAIAAGVAAAGGTAVELPVADGGEGTLECLTRPLHLELASAECVNPWHAPMTGHYGLTGDGTAVIEVAEASGITTPHHGRRDAITADTYGTGMLIAEAARRGATRIVVAAGGSATTDGGRGAITALHDSDVAIPDLTVLTDVTTTYCDAATVFSPQKGADPHAVTVLTDGLHELAHTLPRNPSEVPGSGAAGGLAGGLWAQFDAQIVPGADFVLDTLDFDEVVRNGSALVVGEGRLDSQTQAGKIISALVRRSAGLPVFAVVGSVGDYTGTDFAEVITATDTNHLRRAGAHIAQRLGVPA</sequence>
<dbReference type="GO" id="GO:0008887">
    <property type="term" value="F:glycerate kinase activity"/>
    <property type="evidence" value="ECO:0007669"/>
    <property type="project" value="InterPro"/>
</dbReference>
<reference evidence="1 2" key="2">
    <citation type="journal article" date="2016" name="Genome Announc.">
        <title>Draft Genome Sequence of a Versatile Hydrocarbon-Degrading Bacterium, Rhodococcus pyridinivorans Strain KG-16, Collected from Oil Fields in India.</title>
        <authorList>
            <person name="Aggarwal R.K."/>
            <person name="Dawar C."/>
            <person name="Phanindranath R."/>
            <person name="Mutnuri L."/>
            <person name="Dayal A.M."/>
        </authorList>
    </citation>
    <scope>NUCLEOTIDE SEQUENCE [LARGE SCALE GENOMIC DNA]</scope>
    <source>
        <strain evidence="1 2">KG-16</strain>
    </source>
</reference>
<dbReference type="Gene3D" id="3.90.1510.10">
    <property type="entry name" value="Glycerate kinase, domain 2"/>
    <property type="match status" value="2"/>
</dbReference>
<dbReference type="InterPro" id="IPR004381">
    <property type="entry name" value="Glycerate_kinase"/>
</dbReference>
<dbReference type="PANTHER" id="PTHR21599">
    <property type="entry name" value="GLYCERATE KINASE"/>
    <property type="match status" value="1"/>
</dbReference>